<comment type="caution">
    <text evidence="1">The sequence shown here is derived from an EMBL/GenBank/DDBJ whole genome shotgun (WGS) entry which is preliminary data.</text>
</comment>
<dbReference type="SUPFAM" id="SSF51569">
    <property type="entry name" value="Aldolase"/>
    <property type="match status" value="1"/>
</dbReference>
<evidence type="ECO:0000313" key="2">
    <source>
        <dbReference type="Proteomes" id="UP001610335"/>
    </source>
</evidence>
<dbReference type="EMBL" id="JBFXLS010000010">
    <property type="protein sequence ID" value="KAL2831109.1"/>
    <property type="molecule type" value="Genomic_DNA"/>
</dbReference>
<accession>A0ABR4ITP3</accession>
<proteinExistence type="predicted"/>
<sequence>MFKQYVPPGVDHVEDPRLGSILNTRHICEKSNLYHSHPVRSPRIITNHTETKFKNTITVTLAQIAKIIDHSLLHPNMTEAEIIKGLKTTRENNVAAACIKPYLIPLAKKRTCRL</sequence>
<dbReference type="Proteomes" id="UP001610335">
    <property type="component" value="Unassembled WGS sequence"/>
</dbReference>
<name>A0ABR4ITP3_9EURO</name>
<dbReference type="Gene3D" id="3.20.20.70">
    <property type="entry name" value="Aldolase class I"/>
    <property type="match status" value="1"/>
</dbReference>
<dbReference type="InterPro" id="IPR013785">
    <property type="entry name" value="Aldolase_TIM"/>
</dbReference>
<gene>
    <name evidence="1" type="ORF">BDW59DRAFT_6969</name>
</gene>
<evidence type="ECO:0000313" key="1">
    <source>
        <dbReference type="EMBL" id="KAL2831109.1"/>
    </source>
</evidence>
<organism evidence="1 2">
    <name type="scientific">Aspergillus cavernicola</name>
    <dbReference type="NCBI Taxonomy" id="176166"/>
    <lineage>
        <taxon>Eukaryota</taxon>
        <taxon>Fungi</taxon>
        <taxon>Dikarya</taxon>
        <taxon>Ascomycota</taxon>
        <taxon>Pezizomycotina</taxon>
        <taxon>Eurotiomycetes</taxon>
        <taxon>Eurotiomycetidae</taxon>
        <taxon>Eurotiales</taxon>
        <taxon>Aspergillaceae</taxon>
        <taxon>Aspergillus</taxon>
        <taxon>Aspergillus subgen. Nidulantes</taxon>
    </lineage>
</organism>
<reference evidence="1 2" key="1">
    <citation type="submission" date="2024-07" db="EMBL/GenBank/DDBJ databases">
        <title>Section-level genome sequencing and comparative genomics of Aspergillus sections Usti and Cavernicolus.</title>
        <authorList>
            <consortium name="Lawrence Berkeley National Laboratory"/>
            <person name="Nybo J.L."/>
            <person name="Vesth T.C."/>
            <person name="Theobald S."/>
            <person name="Frisvad J.C."/>
            <person name="Larsen T.O."/>
            <person name="Kjaerboelling I."/>
            <person name="Rothschild-Mancinelli K."/>
            <person name="Lyhne E.K."/>
            <person name="Kogle M.E."/>
            <person name="Barry K."/>
            <person name="Clum A."/>
            <person name="Na H."/>
            <person name="Ledsgaard L."/>
            <person name="Lin J."/>
            <person name="Lipzen A."/>
            <person name="Kuo A."/>
            <person name="Riley R."/>
            <person name="Mondo S."/>
            <person name="LaButti K."/>
            <person name="Haridas S."/>
            <person name="Pangalinan J."/>
            <person name="Salamov A.A."/>
            <person name="Simmons B.A."/>
            <person name="Magnuson J.K."/>
            <person name="Chen J."/>
            <person name="Drula E."/>
            <person name="Henrissat B."/>
            <person name="Wiebenga A."/>
            <person name="Lubbers R.J."/>
            <person name="Gomes A.C."/>
            <person name="Makela M.R."/>
            <person name="Stajich J."/>
            <person name="Grigoriev I.V."/>
            <person name="Mortensen U.H."/>
            <person name="De vries R.P."/>
            <person name="Baker S.E."/>
            <person name="Andersen M.R."/>
        </authorList>
    </citation>
    <scope>NUCLEOTIDE SEQUENCE [LARGE SCALE GENOMIC DNA]</scope>
    <source>
        <strain evidence="1 2">CBS 600.67</strain>
    </source>
</reference>
<keyword evidence="2" id="KW-1185">Reference proteome</keyword>
<protein>
    <submittedName>
        <fullName evidence="1">Uncharacterized protein</fullName>
    </submittedName>
</protein>